<reference evidence="2" key="1">
    <citation type="submission" date="2020-08" db="EMBL/GenBank/DDBJ databases">
        <title>Multicomponent nature underlies the extraordinary mechanical properties of spider dragline silk.</title>
        <authorList>
            <person name="Kono N."/>
            <person name="Nakamura H."/>
            <person name="Mori M."/>
            <person name="Yoshida Y."/>
            <person name="Ohtoshi R."/>
            <person name="Malay A.D."/>
            <person name="Moran D.A.P."/>
            <person name="Tomita M."/>
            <person name="Numata K."/>
            <person name="Arakawa K."/>
        </authorList>
    </citation>
    <scope>NUCLEOTIDE SEQUENCE</scope>
</reference>
<sequence length="97" mass="11022">MIHERNSSLLATEPLFPSPGSRDLEKKNPIRMGADGEKRGFSFMFISLLQWRGSFTGRNEELTISERKCLLGNTSSWGASYGFYTFFFPSGTYEQPL</sequence>
<evidence type="ECO:0000313" key="2">
    <source>
        <dbReference type="EMBL" id="GFS47387.1"/>
    </source>
</evidence>
<proteinExistence type="predicted"/>
<dbReference type="Proteomes" id="UP000887013">
    <property type="component" value="Unassembled WGS sequence"/>
</dbReference>
<feature type="compositionally biased region" description="Basic and acidic residues" evidence="1">
    <location>
        <begin position="22"/>
        <end position="34"/>
    </location>
</feature>
<dbReference type="EMBL" id="BMAW01044987">
    <property type="protein sequence ID" value="GFS47387.1"/>
    <property type="molecule type" value="Genomic_DNA"/>
</dbReference>
<gene>
    <name evidence="2" type="ORF">NPIL_660181</name>
</gene>
<comment type="caution">
    <text evidence="2">The sequence shown here is derived from an EMBL/GenBank/DDBJ whole genome shotgun (WGS) entry which is preliminary data.</text>
</comment>
<protein>
    <submittedName>
        <fullName evidence="2">Uncharacterized protein</fullName>
    </submittedName>
</protein>
<evidence type="ECO:0000256" key="1">
    <source>
        <dbReference type="SAM" id="MobiDB-lite"/>
    </source>
</evidence>
<dbReference type="OrthoDB" id="10435608at2759"/>
<feature type="region of interest" description="Disordered" evidence="1">
    <location>
        <begin position="1"/>
        <end position="34"/>
    </location>
</feature>
<evidence type="ECO:0000313" key="3">
    <source>
        <dbReference type="Proteomes" id="UP000887013"/>
    </source>
</evidence>
<dbReference type="AlphaFoldDB" id="A0A8X6MFK9"/>
<accession>A0A8X6MFK9</accession>
<name>A0A8X6MFK9_NEPPI</name>
<keyword evidence="3" id="KW-1185">Reference proteome</keyword>
<organism evidence="2 3">
    <name type="scientific">Nephila pilipes</name>
    <name type="common">Giant wood spider</name>
    <name type="synonym">Nephila maculata</name>
    <dbReference type="NCBI Taxonomy" id="299642"/>
    <lineage>
        <taxon>Eukaryota</taxon>
        <taxon>Metazoa</taxon>
        <taxon>Ecdysozoa</taxon>
        <taxon>Arthropoda</taxon>
        <taxon>Chelicerata</taxon>
        <taxon>Arachnida</taxon>
        <taxon>Araneae</taxon>
        <taxon>Araneomorphae</taxon>
        <taxon>Entelegynae</taxon>
        <taxon>Araneoidea</taxon>
        <taxon>Nephilidae</taxon>
        <taxon>Nephila</taxon>
    </lineage>
</organism>